<dbReference type="SUPFAM" id="SSF53067">
    <property type="entry name" value="Actin-like ATPase domain"/>
    <property type="match status" value="2"/>
</dbReference>
<keyword evidence="3" id="KW-1185">Reference proteome</keyword>
<reference evidence="2 3" key="1">
    <citation type="submission" date="2019-11" db="EMBL/GenBank/DDBJ databases">
        <title>Bacillus idriensis genome.</title>
        <authorList>
            <person name="Konopka E.N."/>
            <person name="Newman J.D."/>
        </authorList>
    </citation>
    <scope>NUCLEOTIDE SEQUENCE [LARGE SCALE GENOMIC DNA]</scope>
    <source>
        <strain evidence="2 3">DSM 19097</strain>
    </source>
</reference>
<feature type="domain" description="ATPase BadF/BadG/BcrA/BcrD type" evidence="1">
    <location>
        <begin position="19"/>
        <end position="299"/>
    </location>
</feature>
<evidence type="ECO:0000313" key="3">
    <source>
        <dbReference type="Proteomes" id="UP000441585"/>
    </source>
</evidence>
<proteinExistence type="predicted"/>
<name>A0A6I2MD36_9BACI</name>
<dbReference type="EMBL" id="WKKF01000009">
    <property type="protein sequence ID" value="MRX56188.1"/>
    <property type="molecule type" value="Genomic_DNA"/>
</dbReference>
<evidence type="ECO:0000259" key="1">
    <source>
        <dbReference type="Pfam" id="PF01869"/>
    </source>
</evidence>
<dbReference type="CDD" id="cd24007">
    <property type="entry name" value="ASKHA_NBD_eukNAGK-like"/>
    <property type="match status" value="1"/>
</dbReference>
<evidence type="ECO:0000313" key="2">
    <source>
        <dbReference type="EMBL" id="MRX56188.1"/>
    </source>
</evidence>
<dbReference type="PANTHER" id="PTHR43190">
    <property type="entry name" value="N-ACETYL-D-GLUCOSAMINE KINASE"/>
    <property type="match status" value="1"/>
</dbReference>
<dbReference type="AlphaFoldDB" id="A0A6I2MD36"/>
<protein>
    <recommendedName>
        <fullName evidence="1">ATPase BadF/BadG/BcrA/BcrD type domain-containing protein</fullName>
    </recommendedName>
</protein>
<dbReference type="PANTHER" id="PTHR43190:SF3">
    <property type="entry name" value="N-ACETYL-D-GLUCOSAMINE KINASE"/>
    <property type="match status" value="1"/>
</dbReference>
<sequence length="329" mass="35443">MFSSGLKKVNNAAFPLLAVDGGGTKTLAVITDSKGNVMGIGRSHASNYQVAGIKGANNALFEAINEVLLKVCEKKEMVKFQTGVFALAGIDTSEDRDVVKRMVNDVCHRTGIYFEKLIVENDALSTLIGATSNQPGALVISGTGSIAFAHNGRGEYVRAGGWGHKVGDEGSGYWIGMEAIRAILKMSDGRGPNTLLKDRVLEAINLPTVESLYNWVYGTKSSVDTIGAIAQIVEACTVEGDAVSKNILDSATDELFSLLYTVMDKTLDADEKITIVLQGGILKHNQYIQKQLGDKVKGQFPNSRLILANLEPFEYIVQRGLLNNSNIDI</sequence>
<dbReference type="Proteomes" id="UP000441585">
    <property type="component" value="Unassembled WGS sequence"/>
</dbReference>
<dbReference type="Pfam" id="PF01869">
    <property type="entry name" value="BcrAD_BadFG"/>
    <property type="match status" value="1"/>
</dbReference>
<dbReference type="InterPro" id="IPR002731">
    <property type="entry name" value="ATPase_BadF"/>
</dbReference>
<gene>
    <name evidence="2" type="ORF">GJU41_19705</name>
</gene>
<organism evidence="2 3">
    <name type="scientific">Metabacillus idriensis</name>
    <dbReference type="NCBI Taxonomy" id="324768"/>
    <lineage>
        <taxon>Bacteria</taxon>
        <taxon>Bacillati</taxon>
        <taxon>Bacillota</taxon>
        <taxon>Bacilli</taxon>
        <taxon>Bacillales</taxon>
        <taxon>Bacillaceae</taxon>
        <taxon>Metabacillus</taxon>
    </lineage>
</organism>
<dbReference type="InterPro" id="IPR052519">
    <property type="entry name" value="Euk-type_GlcNAc_Kinase"/>
</dbReference>
<accession>A0A6I2MD36</accession>
<comment type="caution">
    <text evidence="2">The sequence shown here is derived from an EMBL/GenBank/DDBJ whole genome shotgun (WGS) entry which is preliminary data.</text>
</comment>
<dbReference type="InterPro" id="IPR043129">
    <property type="entry name" value="ATPase_NBD"/>
</dbReference>
<dbReference type="Gene3D" id="3.30.420.40">
    <property type="match status" value="2"/>
</dbReference>